<evidence type="ECO:0000256" key="11">
    <source>
        <dbReference type="PROSITE-ProRule" id="PRU00042"/>
    </source>
</evidence>
<protein>
    <recommendedName>
        <fullName evidence="13">C2H2-type domain-containing protein</fullName>
    </recommendedName>
</protein>
<dbReference type="Pfam" id="PF00096">
    <property type="entry name" value="zf-C2H2"/>
    <property type="match status" value="3"/>
</dbReference>
<evidence type="ECO:0000256" key="2">
    <source>
        <dbReference type="ARBA" id="ARBA00006991"/>
    </source>
</evidence>
<evidence type="ECO:0000259" key="13">
    <source>
        <dbReference type="PROSITE" id="PS50157"/>
    </source>
</evidence>
<organism evidence="14 15">
    <name type="scientific">Rhynchophorus ferrugineus</name>
    <name type="common">Red palm weevil</name>
    <name type="synonym">Curculio ferrugineus</name>
    <dbReference type="NCBI Taxonomy" id="354439"/>
    <lineage>
        <taxon>Eukaryota</taxon>
        <taxon>Metazoa</taxon>
        <taxon>Ecdysozoa</taxon>
        <taxon>Arthropoda</taxon>
        <taxon>Hexapoda</taxon>
        <taxon>Insecta</taxon>
        <taxon>Pterygota</taxon>
        <taxon>Neoptera</taxon>
        <taxon>Endopterygota</taxon>
        <taxon>Coleoptera</taxon>
        <taxon>Polyphaga</taxon>
        <taxon>Cucujiformia</taxon>
        <taxon>Curculionidae</taxon>
        <taxon>Dryophthorinae</taxon>
        <taxon>Rhynchophorus</taxon>
    </lineage>
</organism>
<gene>
    <name evidence="14" type="ORF">GWI33_008331</name>
</gene>
<dbReference type="InterPro" id="IPR036236">
    <property type="entry name" value="Znf_C2H2_sf"/>
</dbReference>
<sequence>MGEIYSKKLMYLFYFSATKSSKRTKSKNPKLETTTKPKRGRRKAHDSLLSFDKELNSIQRNDSKKERKSKNDANDKIKMDAGDERTRVREEKLGYWSDNNWSGDDLDWKMDEDNEDIQDGSKKTSKTEKRKKDKSGLCPKCGKVAVDLRSHMKSHTNVFSCDLCFINFKKEKHLLEHKEVHETENPYNCDRCNMIFKNVTKLALHRFIHTQKYACPLCGFIATSKFRNSIVAHIKRHEDNYTVRCEICKKGFLCKKKLEEHMEWHENIPKYECEICHKKFPVKSYLKLHHKFNHKKELFGTEEIFQCELCGRKFTFEKSFKRHLSCIHKIGKDFTVKCPVCHKIIANNHNLKKHMRVHTGERNYSCDTCGKTFSQKQYVTRHQKVHRTEKESKKESKGDVEEKIISLEGKL</sequence>
<keyword evidence="4" id="KW-0677">Repeat</keyword>
<dbReference type="EMBL" id="JAACXV010000039">
    <property type="protein sequence ID" value="KAF7286028.1"/>
    <property type="molecule type" value="Genomic_DNA"/>
</dbReference>
<comment type="similarity">
    <text evidence="2">Belongs to the krueppel C2H2-type zinc-finger protein family.</text>
</comment>
<dbReference type="GO" id="GO:0008270">
    <property type="term" value="F:zinc ion binding"/>
    <property type="evidence" value="ECO:0007669"/>
    <property type="project" value="UniProtKB-KW"/>
</dbReference>
<feature type="compositionally biased region" description="Basic and acidic residues" evidence="12">
    <location>
        <begin position="386"/>
        <end position="400"/>
    </location>
</feature>
<dbReference type="SMART" id="SM00355">
    <property type="entry name" value="ZnF_C2H2"/>
    <property type="match status" value="9"/>
</dbReference>
<dbReference type="PROSITE" id="PS00028">
    <property type="entry name" value="ZINC_FINGER_C2H2_1"/>
    <property type="match status" value="6"/>
</dbReference>
<dbReference type="OrthoDB" id="6077919at2759"/>
<feature type="domain" description="C2H2-type" evidence="13">
    <location>
        <begin position="271"/>
        <end position="299"/>
    </location>
</feature>
<dbReference type="SUPFAM" id="SSF57667">
    <property type="entry name" value="beta-beta-alpha zinc fingers"/>
    <property type="match status" value="3"/>
</dbReference>
<dbReference type="FunFam" id="3.30.160.60:FF:001174">
    <property type="entry name" value="zinc finger protein 527 isoform X1"/>
    <property type="match status" value="1"/>
</dbReference>
<feature type="domain" description="C2H2-type" evidence="13">
    <location>
        <begin position="243"/>
        <end position="270"/>
    </location>
</feature>
<name>A0A834IYD4_RHYFE</name>
<evidence type="ECO:0000256" key="6">
    <source>
        <dbReference type="ARBA" id="ARBA00022833"/>
    </source>
</evidence>
<evidence type="ECO:0000256" key="4">
    <source>
        <dbReference type="ARBA" id="ARBA00022737"/>
    </source>
</evidence>
<dbReference type="PANTHER" id="PTHR47772:SF13">
    <property type="entry name" value="GASTRULA ZINC FINGER PROTEIN XLCGF49.1-LIKE-RELATED"/>
    <property type="match status" value="1"/>
</dbReference>
<dbReference type="GO" id="GO:0005634">
    <property type="term" value="C:nucleus"/>
    <property type="evidence" value="ECO:0007669"/>
    <property type="project" value="UniProtKB-SubCell"/>
</dbReference>
<dbReference type="Pfam" id="PF12874">
    <property type="entry name" value="zf-met"/>
    <property type="match status" value="1"/>
</dbReference>
<evidence type="ECO:0000256" key="10">
    <source>
        <dbReference type="ARBA" id="ARBA00023242"/>
    </source>
</evidence>
<feature type="domain" description="C2H2-type" evidence="13">
    <location>
        <begin position="305"/>
        <end position="333"/>
    </location>
</feature>
<evidence type="ECO:0000256" key="8">
    <source>
        <dbReference type="ARBA" id="ARBA00023125"/>
    </source>
</evidence>
<feature type="region of interest" description="Disordered" evidence="12">
    <location>
        <begin position="112"/>
        <end position="136"/>
    </location>
</feature>
<keyword evidence="7" id="KW-0805">Transcription regulation</keyword>
<feature type="region of interest" description="Disordered" evidence="12">
    <location>
        <begin position="19"/>
        <end position="83"/>
    </location>
</feature>
<keyword evidence="3" id="KW-0479">Metal-binding</keyword>
<evidence type="ECO:0000256" key="1">
    <source>
        <dbReference type="ARBA" id="ARBA00004123"/>
    </source>
</evidence>
<evidence type="ECO:0000313" key="14">
    <source>
        <dbReference type="EMBL" id="KAF7286028.1"/>
    </source>
</evidence>
<dbReference type="Gene3D" id="3.30.160.60">
    <property type="entry name" value="Classic Zinc Finger"/>
    <property type="match status" value="6"/>
</dbReference>
<keyword evidence="15" id="KW-1185">Reference proteome</keyword>
<evidence type="ECO:0000256" key="12">
    <source>
        <dbReference type="SAM" id="MobiDB-lite"/>
    </source>
</evidence>
<feature type="region of interest" description="Disordered" evidence="12">
    <location>
        <begin position="381"/>
        <end position="400"/>
    </location>
</feature>
<keyword evidence="8" id="KW-0238">DNA-binding</keyword>
<evidence type="ECO:0000256" key="3">
    <source>
        <dbReference type="ARBA" id="ARBA00022723"/>
    </source>
</evidence>
<keyword evidence="10" id="KW-0539">Nucleus</keyword>
<accession>A0A834IYD4</accession>
<feature type="compositionally biased region" description="Basic and acidic residues" evidence="12">
    <location>
        <begin position="51"/>
        <end position="83"/>
    </location>
</feature>
<dbReference type="InterPro" id="IPR050636">
    <property type="entry name" value="C2H2-ZF_domain-containing"/>
</dbReference>
<dbReference type="Proteomes" id="UP000625711">
    <property type="component" value="Unassembled WGS sequence"/>
</dbReference>
<dbReference type="PROSITE" id="PS50157">
    <property type="entry name" value="ZINC_FINGER_C2H2_2"/>
    <property type="match status" value="7"/>
</dbReference>
<feature type="domain" description="C2H2-type" evidence="13">
    <location>
        <begin position="364"/>
        <end position="391"/>
    </location>
</feature>
<keyword evidence="6" id="KW-0862">Zinc</keyword>
<evidence type="ECO:0000256" key="9">
    <source>
        <dbReference type="ARBA" id="ARBA00023163"/>
    </source>
</evidence>
<evidence type="ECO:0000256" key="7">
    <source>
        <dbReference type="ARBA" id="ARBA00023015"/>
    </source>
</evidence>
<dbReference type="PANTHER" id="PTHR47772">
    <property type="entry name" value="ZINC FINGER PROTEIN 200"/>
    <property type="match status" value="1"/>
</dbReference>
<proteinExistence type="inferred from homology"/>
<dbReference type="AlphaFoldDB" id="A0A834IYD4"/>
<evidence type="ECO:0000313" key="15">
    <source>
        <dbReference type="Proteomes" id="UP000625711"/>
    </source>
</evidence>
<dbReference type="InterPro" id="IPR013087">
    <property type="entry name" value="Znf_C2H2_type"/>
</dbReference>
<feature type="domain" description="C2H2-type" evidence="13">
    <location>
        <begin position="187"/>
        <end position="214"/>
    </location>
</feature>
<keyword evidence="5 11" id="KW-0863">Zinc-finger</keyword>
<keyword evidence="9" id="KW-0804">Transcription</keyword>
<dbReference type="GO" id="GO:0003677">
    <property type="term" value="F:DNA binding"/>
    <property type="evidence" value="ECO:0007669"/>
    <property type="project" value="UniProtKB-KW"/>
</dbReference>
<feature type="domain" description="C2H2-type" evidence="13">
    <location>
        <begin position="159"/>
        <end position="186"/>
    </location>
</feature>
<comment type="caution">
    <text evidence="14">The sequence shown here is derived from an EMBL/GenBank/DDBJ whole genome shotgun (WGS) entry which is preliminary data.</text>
</comment>
<comment type="subcellular location">
    <subcellularLocation>
        <location evidence="1">Nucleus</location>
    </subcellularLocation>
</comment>
<reference evidence="14" key="1">
    <citation type="submission" date="2020-08" db="EMBL/GenBank/DDBJ databases">
        <title>Genome sequencing and assembly of the red palm weevil Rhynchophorus ferrugineus.</title>
        <authorList>
            <person name="Dias G.B."/>
            <person name="Bergman C.M."/>
            <person name="Manee M."/>
        </authorList>
    </citation>
    <scope>NUCLEOTIDE SEQUENCE</scope>
    <source>
        <strain evidence="14">AA-2017</strain>
        <tissue evidence="14">Whole larva</tissue>
    </source>
</reference>
<feature type="domain" description="C2H2-type" evidence="13">
    <location>
        <begin position="336"/>
        <end position="363"/>
    </location>
</feature>
<evidence type="ECO:0000256" key="5">
    <source>
        <dbReference type="ARBA" id="ARBA00022771"/>
    </source>
</evidence>